<gene>
    <name evidence="2" type="ORF">SAMN05443529_12838</name>
</gene>
<name>A0A1G8ID63_9FIRM</name>
<keyword evidence="1" id="KW-1133">Transmembrane helix</keyword>
<keyword evidence="1" id="KW-0812">Transmembrane</keyword>
<accession>A0A1G8ID63</accession>
<proteinExistence type="predicted"/>
<feature type="transmembrane region" description="Helical" evidence="1">
    <location>
        <begin position="84"/>
        <end position="107"/>
    </location>
</feature>
<evidence type="ECO:0000313" key="2">
    <source>
        <dbReference type="EMBL" id="SDI16747.1"/>
    </source>
</evidence>
<evidence type="ECO:0000313" key="3">
    <source>
        <dbReference type="Proteomes" id="UP000198656"/>
    </source>
</evidence>
<keyword evidence="3" id="KW-1185">Reference proteome</keyword>
<reference evidence="3" key="1">
    <citation type="submission" date="2016-10" db="EMBL/GenBank/DDBJ databases">
        <authorList>
            <person name="Varghese N."/>
            <person name="Submissions S."/>
        </authorList>
    </citation>
    <scope>NUCLEOTIDE SEQUENCE [LARGE SCALE GENOMIC DNA]</scope>
    <source>
        <strain evidence="3">DSM 8344</strain>
    </source>
</reference>
<feature type="transmembrane region" description="Helical" evidence="1">
    <location>
        <begin position="113"/>
        <end position="136"/>
    </location>
</feature>
<keyword evidence="1" id="KW-0472">Membrane</keyword>
<sequence length="140" mass="16119">MKKILFRLATILQILFIIIAYLIQTYSVKKMGVMRFVVYINNTWKDLYPIDEILHIAVSILVISTIIILIVFKMIKKGSGLGKEAVSMVVFQIIITLVSTIFTIGFSTEDYRSYYFISFILAIVTLIQNIKIIVYLRNLA</sequence>
<evidence type="ECO:0000256" key="1">
    <source>
        <dbReference type="SAM" id="Phobius"/>
    </source>
</evidence>
<dbReference type="OrthoDB" id="1986592at2"/>
<dbReference type="EMBL" id="FNCP01000028">
    <property type="protein sequence ID" value="SDI16747.1"/>
    <property type="molecule type" value="Genomic_DNA"/>
</dbReference>
<feature type="transmembrane region" description="Helical" evidence="1">
    <location>
        <begin position="5"/>
        <end position="23"/>
    </location>
</feature>
<organism evidence="2 3">
    <name type="scientific">Desulfosporosinus hippei DSM 8344</name>
    <dbReference type="NCBI Taxonomy" id="1121419"/>
    <lineage>
        <taxon>Bacteria</taxon>
        <taxon>Bacillati</taxon>
        <taxon>Bacillota</taxon>
        <taxon>Clostridia</taxon>
        <taxon>Eubacteriales</taxon>
        <taxon>Desulfitobacteriaceae</taxon>
        <taxon>Desulfosporosinus</taxon>
    </lineage>
</organism>
<feature type="transmembrane region" description="Helical" evidence="1">
    <location>
        <begin position="53"/>
        <end position="72"/>
    </location>
</feature>
<protein>
    <submittedName>
        <fullName evidence="2">Uncharacterized protein</fullName>
    </submittedName>
</protein>
<dbReference type="AlphaFoldDB" id="A0A1G8ID63"/>
<dbReference type="RefSeq" id="WP_092335240.1">
    <property type="nucleotide sequence ID" value="NZ_FNCP01000028.1"/>
</dbReference>
<dbReference type="Proteomes" id="UP000198656">
    <property type="component" value="Unassembled WGS sequence"/>
</dbReference>